<keyword evidence="9 11" id="KW-0464">Manganese</keyword>
<dbReference type="InterPro" id="IPR037227">
    <property type="entry name" value="EndoU-like"/>
</dbReference>
<protein>
    <recommendedName>
        <fullName evidence="11">Uridylate-specific endoribonuclease</fullName>
        <ecNumber evidence="11">4.6.1.-</ecNumber>
    </recommendedName>
</protein>
<dbReference type="InterPro" id="IPR039787">
    <property type="entry name" value="ENDOU"/>
</dbReference>
<keyword evidence="5 11" id="KW-0479">Metal-binding</keyword>
<proteinExistence type="inferred from homology"/>
<keyword evidence="8 11" id="KW-0694">RNA-binding</keyword>
<evidence type="ECO:0000256" key="7">
    <source>
        <dbReference type="ARBA" id="ARBA00022801"/>
    </source>
</evidence>
<comment type="cofactor">
    <cofactor evidence="1 11">
        <name>Mn(2+)</name>
        <dbReference type="ChEBI" id="CHEBI:29035"/>
    </cofactor>
</comment>
<dbReference type="GO" id="GO:0004521">
    <property type="term" value="F:RNA endonuclease activity"/>
    <property type="evidence" value="ECO:0007669"/>
    <property type="project" value="UniProtKB-UniRule"/>
</dbReference>
<evidence type="ECO:0000313" key="13">
    <source>
        <dbReference type="Proteomes" id="UP000515129"/>
    </source>
</evidence>
<dbReference type="GO" id="GO:0016787">
    <property type="term" value="F:hydrolase activity"/>
    <property type="evidence" value="ECO:0007669"/>
    <property type="project" value="UniProtKB-KW"/>
</dbReference>
<evidence type="ECO:0000259" key="12">
    <source>
        <dbReference type="PROSITE" id="PS51959"/>
    </source>
</evidence>
<evidence type="ECO:0000256" key="8">
    <source>
        <dbReference type="ARBA" id="ARBA00022884"/>
    </source>
</evidence>
<keyword evidence="4 11" id="KW-0540">Nuclease</keyword>
<dbReference type="CDD" id="cd21159">
    <property type="entry name" value="XendoU"/>
    <property type="match status" value="1"/>
</dbReference>
<comment type="catalytic activity">
    <reaction evidence="11">
        <text>ribonucleotidyl-uridine-RNA = a 5'-end dephospho-uridine-RNA + a 3'-end 2',3'-cyclophospho-ribonucleotide-RNA</text>
        <dbReference type="Rhea" id="RHEA:67792"/>
        <dbReference type="Rhea" id="RHEA-COMP:10464"/>
        <dbReference type="Rhea" id="RHEA-COMP:17354"/>
        <dbReference type="Rhea" id="RHEA-COMP:17356"/>
        <dbReference type="ChEBI" id="CHEBI:83064"/>
        <dbReference type="ChEBI" id="CHEBI:173117"/>
        <dbReference type="ChEBI" id="CHEBI:173224"/>
    </reaction>
</comment>
<reference evidence="14" key="1">
    <citation type="submission" date="2025-08" db="UniProtKB">
        <authorList>
            <consortium name="RefSeq"/>
        </authorList>
    </citation>
    <scope>IDENTIFICATION</scope>
    <source>
        <strain evidence="14">Wakin</strain>
        <tissue evidence="14">Muscle</tissue>
    </source>
</reference>
<sequence>MMWEGHASYQPVHVQQHHCTIKKTIQNKPLTHIAERSRNSKMIEGDRELSALIQELWDNDINRLRPGIDYRISLQGKAGDLAGFADDNDGAGLPLFTFVDENIFKKETFLAFISLLDNYESDTGEPEIVTPEEELENHKFLDSILKTPTMKMAHKYLMGKRLSPEDTAGFKKQLYHIWFELYARRGSSKPDSSGFEHVFVGETRGGHTVIGFHNWIQLYLQEKLGHIDYKGYRVNANSPQPDENKHIMALQFSWKNGIKPKGSIFIGVSPEFEFALYTLCFLTSPNERVKVSFSIYEVEIVCHHYNQKHISTTYPVLVRYLNV</sequence>
<comment type="similarity">
    <text evidence="2 11">Belongs to the ENDOU family.</text>
</comment>
<dbReference type="GO" id="GO:0046872">
    <property type="term" value="F:metal ion binding"/>
    <property type="evidence" value="ECO:0007669"/>
    <property type="project" value="UniProtKB-UniRule"/>
</dbReference>
<evidence type="ECO:0000256" key="6">
    <source>
        <dbReference type="ARBA" id="ARBA00022759"/>
    </source>
</evidence>
<dbReference type="GO" id="GO:0016829">
    <property type="term" value="F:lyase activity"/>
    <property type="evidence" value="ECO:0007669"/>
    <property type="project" value="UniProtKB-KW"/>
</dbReference>
<evidence type="ECO:0000256" key="4">
    <source>
        <dbReference type="ARBA" id="ARBA00022722"/>
    </source>
</evidence>
<evidence type="ECO:0000313" key="14">
    <source>
        <dbReference type="RefSeq" id="XP_026052844.1"/>
    </source>
</evidence>
<accession>A0A6P6IYI3</accession>
<dbReference type="SUPFAM" id="SSF142877">
    <property type="entry name" value="EndoU-like"/>
    <property type="match status" value="1"/>
</dbReference>
<evidence type="ECO:0000256" key="2">
    <source>
        <dbReference type="ARBA" id="ARBA00010168"/>
    </source>
</evidence>
<dbReference type="Pfam" id="PF09412">
    <property type="entry name" value="XendoU"/>
    <property type="match status" value="1"/>
</dbReference>
<dbReference type="RefSeq" id="XP_026052844.1">
    <property type="nucleotide sequence ID" value="XM_026197059.1"/>
</dbReference>
<evidence type="ECO:0000256" key="1">
    <source>
        <dbReference type="ARBA" id="ARBA00001936"/>
    </source>
</evidence>
<keyword evidence="13" id="KW-1185">Reference proteome</keyword>
<dbReference type="OrthoDB" id="430326at2759"/>
<gene>
    <name evidence="14" type="primary">endou2</name>
</gene>
<evidence type="ECO:0000256" key="3">
    <source>
        <dbReference type="ARBA" id="ARBA00011245"/>
    </source>
</evidence>
<dbReference type="PROSITE" id="PS51959">
    <property type="entry name" value="ENDOU"/>
    <property type="match status" value="1"/>
</dbReference>
<dbReference type="EC" id="4.6.1.-" evidence="11"/>
<comment type="subunit">
    <text evidence="3 11">Monomer.</text>
</comment>
<evidence type="ECO:0000256" key="9">
    <source>
        <dbReference type="ARBA" id="ARBA00023211"/>
    </source>
</evidence>
<evidence type="ECO:0000256" key="11">
    <source>
        <dbReference type="RuleBase" id="RU367085"/>
    </source>
</evidence>
<name>A0A6P6IYI3_CARAU</name>
<keyword evidence="10" id="KW-0456">Lyase</keyword>
<dbReference type="CTD" id="553584"/>
<dbReference type="GO" id="GO:0003723">
    <property type="term" value="F:RNA binding"/>
    <property type="evidence" value="ECO:0007669"/>
    <property type="project" value="UniProtKB-UniRule"/>
</dbReference>
<keyword evidence="7 11" id="KW-0378">Hydrolase</keyword>
<dbReference type="AlphaFoldDB" id="A0A6P6IYI3"/>
<organism evidence="13 14">
    <name type="scientific">Carassius auratus</name>
    <name type="common">Goldfish</name>
    <dbReference type="NCBI Taxonomy" id="7957"/>
    <lineage>
        <taxon>Eukaryota</taxon>
        <taxon>Metazoa</taxon>
        <taxon>Chordata</taxon>
        <taxon>Craniata</taxon>
        <taxon>Vertebrata</taxon>
        <taxon>Euteleostomi</taxon>
        <taxon>Actinopterygii</taxon>
        <taxon>Neopterygii</taxon>
        <taxon>Teleostei</taxon>
        <taxon>Ostariophysi</taxon>
        <taxon>Cypriniformes</taxon>
        <taxon>Cyprinidae</taxon>
        <taxon>Cyprininae</taxon>
        <taxon>Carassius</taxon>
    </lineage>
</organism>
<dbReference type="PANTHER" id="PTHR12439:SF32">
    <property type="entry name" value="URIDYLATE-SPECIFIC ENDORIBONUCLEASE B"/>
    <property type="match status" value="1"/>
</dbReference>
<dbReference type="PANTHER" id="PTHR12439">
    <property type="entry name" value="PLACENTAL PROTEIN 11-RELATED"/>
    <property type="match status" value="1"/>
</dbReference>
<dbReference type="Proteomes" id="UP000515129">
    <property type="component" value="Chromosome 21"/>
</dbReference>
<evidence type="ECO:0000256" key="10">
    <source>
        <dbReference type="ARBA" id="ARBA00023239"/>
    </source>
</evidence>
<keyword evidence="6 11" id="KW-0255">Endonuclease</keyword>
<dbReference type="KEGG" id="caua:113039163"/>
<feature type="domain" description="EndoU" evidence="12">
    <location>
        <begin position="45"/>
        <end position="319"/>
    </location>
</feature>
<dbReference type="InterPro" id="IPR018998">
    <property type="entry name" value="EndoU_C"/>
</dbReference>
<evidence type="ECO:0000256" key="5">
    <source>
        <dbReference type="ARBA" id="ARBA00022723"/>
    </source>
</evidence>